<sequence length="108" mass="11943">LAFIYSNIGEKSATSAVHYKEGEPDTSDSDSSTEYSTSEAETPAASPPRSHQQLLRSSRASTSIRAHRHIPRELRHRPQPSSATRARRTLFMPDNTNDPAVVFAFSNT</sequence>
<dbReference type="EMBL" id="ANIZ01001505">
    <property type="protein sequence ID" value="ETI46821.1"/>
    <property type="molecule type" value="Genomic_DNA"/>
</dbReference>
<keyword evidence="3" id="KW-1185">Reference proteome</keyword>
<feature type="non-terminal residue" evidence="2">
    <location>
        <position position="1"/>
    </location>
</feature>
<feature type="compositionally biased region" description="Polar residues" evidence="1">
    <location>
        <begin position="49"/>
        <end position="64"/>
    </location>
</feature>
<reference evidence="2 3" key="1">
    <citation type="submission" date="2013-11" db="EMBL/GenBank/DDBJ databases">
        <title>The Genome Sequence of Phytophthora parasitica P1569.</title>
        <authorList>
            <consortium name="The Broad Institute Genomics Platform"/>
            <person name="Russ C."/>
            <person name="Tyler B."/>
            <person name="Panabieres F."/>
            <person name="Shan W."/>
            <person name="Tripathy S."/>
            <person name="Grunwald N."/>
            <person name="Machado M."/>
            <person name="Johnson C.S."/>
            <person name="Arredondo F."/>
            <person name="Hong C."/>
            <person name="Coffey M."/>
            <person name="Young S.K."/>
            <person name="Zeng Q."/>
            <person name="Gargeya S."/>
            <person name="Fitzgerald M."/>
            <person name="Abouelleil A."/>
            <person name="Alvarado L."/>
            <person name="Chapman S.B."/>
            <person name="Gainer-Dewar J."/>
            <person name="Goldberg J."/>
            <person name="Griggs A."/>
            <person name="Gujja S."/>
            <person name="Hansen M."/>
            <person name="Howarth C."/>
            <person name="Imamovic A."/>
            <person name="Ireland A."/>
            <person name="Larimer J."/>
            <person name="McCowan C."/>
            <person name="Murphy C."/>
            <person name="Pearson M."/>
            <person name="Poon T.W."/>
            <person name="Priest M."/>
            <person name="Roberts A."/>
            <person name="Saif S."/>
            <person name="Shea T."/>
            <person name="Sykes S."/>
            <person name="Wortman J."/>
            <person name="Nusbaum C."/>
            <person name="Birren B."/>
        </authorList>
    </citation>
    <scope>NUCLEOTIDE SEQUENCE [LARGE SCALE GENOMIC DNA]</scope>
    <source>
        <strain evidence="2 3">P1569</strain>
    </source>
</reference>
<accession>V9F6W6</accession>
<evidence type="ECO:0000313" key="2">
    <source>
        <dbReference type="EMBL" id="ETI46821.1"/>
    </source>
</evidence>
<evidence type="ECO:0000256" key="1">
    <source>
        <dbReference type="SAM" id="MobiDB-lite"/>
    </source>
</evidence>
<feature type="region of interest" description="Disordered" evidence="1">
    <location>
        <begin position="13"/>
        <end position="98"/>
    </location>
</feature>
<evidence type="ECO:0000313" key="3">
    <source>
        <dbReference type="Proteomes" id="UP000018721"/>
    </source>
</evidence>
<comment type="caution">
    <text evidence="2">The sequence shown here is derived from an EMBL/GenBank/DDBJ whole genome shotgun (WGS) entry which is preliminary data.</text>
</comment>
<dbReference type="HOGENOM" id="CLU_2203941_0_0_1"/>
<proteinExistence type="predicted"/>
<organism evidence="2 3">
    <name type="scientific">Phytophthora nicotianae P1569</name>
    <dbReference type="NCBI Taxonomy" id="1317065"/>
    <lineage>
        <taxon>Eukaryota</taxon>
        <taxon>Sar</taxon>
        <taxon>Stramenopiles</taxon>
        <taxon>Oomycota</taxon>
        <taxon>Peronosporomycetes</taxon>
        <taxon>Peronosporales</taxon>
        <taxon>Peronosporaceae</taxon>
        <taxon>Phytophthora</taxon>
    </lineage>
</organism>
<dbReference type="AlphaFoldDB" id="V9F6W6"/>
<protein>
    <submittedName>
        <fullName evidence="2">Uncharacterized protein</fullName>
    </submittedName>
</protein>
<name>V9F6W6_PHYNI</name>
<feature type="compositionally biased region" description="Basic residues" evidence="1">
    <location>
        <begin position="65"/>
        <end position="78"/>
    </location>
</feature>
<feature type="compositionally biased region" description="Low complexity" evidence="1">
    <location>
        <begin position="29"/>
        <end position="48"/>
    </location>
</feature>
<dbReference type="Proteomes" id="UP000018721">
    <property type="component" value="Unassembled WGS sequence"/>
</dbReference>
<gene>
    <name evidence="2" type="ORF">F443_08842</name>
</gene>